<organism evidence="1 2">
    <name type="scientific">Polychaeton citri CBS 116435</name>
    <dbReference type="NCBI Taxonomy" id="1314669"/>
    <lineage>
        <taxon>Eukaryota</taxon>
        <taxon>Fungi</taxon>
        <taxon>Dikarya</taxon>
        <taxon>Ascomycota</taxon>
        <taxon>Pezizomycotina</taxon>
        <taxon>Dothideomycetes</taxon>
        <taxon>Dothideomycetidae</taxon>
        <taxon>Capnodiales</taxon>
        <taxon>Capnodiaceae</taxon>
        <taxon>Polychaeton</taxon>
    </lineage>
</organism>
<reference evidence="1" key="1">
    <citation type="journal article" date="2020" name="Stud. Mycol.">
        <title>101 Dothideomycetes genomes: a test case for predicting lifestyles and emergence of pathogens.</title>
        <authorList>
            <person name="Haridas S."/>
            <person name="Albert R."/>
            <person name="Binder M."/>
            <person name="Bloem J."/>
            <person name="Labutti K."/>
            <person name="Salamov A."/>
            <person name="Andreopoulos B."/>
            <person name="Baker S."/>
            <person name="Barry K."/>
            <person name="Bills G."/>
            <person name="Bluhm B."/>
            <person name="Cannon C."/>
            <person name="Castanera R."/>
            <person name="Culley D."/>
            <person name="Daum C."/>
            <person name="Ezra D."/>
            <person name="Gonzalez J."/>
            <person name="Henrissat B."/>
            <person name="Kuo A."/>
            <person name="Liang C."/>
            <person name="Lipzen A."/>
            <person name="Lutzoni F."/>
            <person name="Magnuson J."/>
            <person name="Mondo S."/>
            <person name="Nolan M."/>
            <person name="Ohm R."/>
            <person name="Pangilinan J."/>
            <person name="Park H.-J."/>
            <person name="Ramirez L."/>
            <person name="Alfaro M."/>
            <person name="Sun H."/>
            <person name="Tritt A."/>
            <person name="Yoshinaga Y."/>
            <person name="Zwiers L.-H."/>
            <person name="Turgeon B."/>
            <person name="Goodwin S."/>
            <person name="Spatafora J."/>
            <person name="Crous P."/>
            <person name="Grigoriev I."/>
        </authorList>
    </citation>
    <scope>NUCLEOTIDE SEQUENCE</scope>
    <source>
        <strain evidence="1">CBS 116435</strain>
    </source>
</reference>
<accession>A0A9P4UPJ2</accession>
<dbReference type="EMBL" id="MU003787">
    <property type="protein sequence ID" value="KAF2721859.1"/>
    <property type="molecule type" value="Genomic_DNA"/>
</dbReference>
<keyword evidence="2" id="KW-1185">Reference proteome</keyword>
<name>A0A9P4UPJ2_9PEZI</name>
<evidence type="ECO:0000313" key="2">
    <source>
        <dbReference type="Proteomes" id="UP000799441"/>
    </source>
</evidence>
<comment type="caution">
    <text evidence="1">The sequence shown here is derived from an EMBL/GenBank/DDBJ whole genome shotgun (WGS) entry which is preliminary data.</text>
</comment>
<protein>
    <submittedName>
        <fullName evidence="1">Uncharacterized protein</fullName>
    </submittedName>
</protein>
<proteinExistence type="predicted"/>
<dbReference type="AlphaFoldDB" id="A0A9P4UPJ2"/>
<gene>
    <name evidence="1" type="ORF">K431DRAFT_64882</name>
</gene>
<dbReference type="Proteomes" id="UP000799441">
    <property type="component" value="Unassembled WGS sequence"/>
</dbReference>
<sequence length="99" mass="10792">MAAIGSCSLSNVVYADYTTRYINHLPFCKASEGGPGPHACIGVCLFPSTCSQLRRQYIVRSGCIALCFEEILPQFYFPSIWNRGGEVARLLDRSIVGGA</sequence>
<evidence type="ECO:0000313" key="1">
    <source>
        <dbReference type="EMBL" id="KAF2721859.1"/>
    </source>
</evidence>